<dbReference type="InterPro" id="IPR050471">
    <property type="entry name" value="AB_hydrolase"/>
</dbReference>
<dbReference type="InterPro" id="IPR000073">
    <property type="entry name" value="AB_hydrolase_1"/>
</dbReference>
<dbReference type="Gene3D" id="3.40.50.1820">
    <property type="entry name" value="alpha/beta hydrolase"/>
    <property type="match status" value="1"/>
</dbReference>
<proteinExistence type="predicted"/>
<accession>A0A4Q7US95</accession>
<dbReference type="Pfam" id="PF12697">
    <property type="entry name" value="Abhydrolase_6"/>
    <property type="match status" value="1"/>
</dbReference>
<sequence>MTATTQGAYAAVNGLQMYYEVHGTGRPLVLLHGGVLTFDLSFAAILPALAERRQVIGVELQGHGHTADIDRPLQLDLLASDVVALLDHLGIERADVFGFSLGGLVATEVAVRYPERVGRLVLAAVHFRPDGYHPEIQDPAQDSPRLPTADDFEQMQAAYAAVAPDPEGFFPFLEKAQPLVSDFRGWSDDELRSITGPVLLVIGDTDFVRIEHAAEIHALLPDARLAVLPGCTHMEVVRRPDLMTVVEPFLARGGAG</sequence>
<dbReference type="Proteomes" id="UP000291591">
    <property type="component" value="Unassembled WGS sequence"/>
</dbReference>
<protein>
    <submittedName>
        <fullName evidence="2">Pimeloyl-ACP methyl ester carboxylesterase</fullName>
    </submittedName>
</protein>
<dbReference type="PANTHER" id="PTHR43433:SF5">
    <property type="entry name" value="AB HYDROLASE-1 DOMAIN-CONTAINING PROTEIN"/>
    <property type="match status" value="1"/>
</dbReference>
<dbReference type="EMBL" id="SHKL01000001">
    <property type="protein sequence ID" value="RZT83834.1"/>
    <property type="molecule type" value="Genomic_DNA"/>
</dbReference>
<dbReference type="RefSeq" id="WP_207223417.1">
    <property type="nucleotide sequence ID" value="NZ_SHKL01000001.1"/>
</dbReference>
<dbReference type="GO" id="GO:0004806">
    <property type="term" value="F:triacylglycerol lipase activity"/>
    <property type="evidence" value="ECO:0007669"/>
    <property type="project" value="TreeGrafter"/>
</dbReference>
<name>A0A4Q7US95_PSEST</name>
<evidence type="ECO:0000259" key="1">
    <source>
        <dbReference type="Pfam" id="PF12697"/>
    </source>
</evidence>
<dbReference type="PRINTS" id="PR00111">
    <property type="entry name" value="ABHYDROLASE"/>
</dbReference>
<gene>
    <name evidence="2" type="ORF">EV383_0653</name>
</gene>
<organism evidence="2 3">
    <name type="scientific">Pseudonocardia sediminis</name>
    <dbReference type="NCBI Taxonomy" id="1397368"/>
    <lineage>
        <taxon>Bacteria</taxon>
        <taxon>Bacillati</taxon>
        <taxon>Actinomycetota</taxon>
        <taxon>Actinomycetes</taxon>
        <taxon>Pseudonocardiales</taxon>
        <taxon>Pseudonocardiaceae</taxon>
        <taxon>Pseudonocardia</taxon>
    </lineage>
</organism>
<dbReference type="InterPro" id="IPR029058">
    <property type="entry name" value="AB_hydrolase_fold"/>
</dbReference>
<feature type="domain" description="AB hydrolase-1" evidence="1">
    <location>
        <begin position="28"/>
        <end position="240"/>
    </location>
</feature>
<dbReference type="GO" id="GO:0046503">
    <property type="term" value="P:glycerolipid catabolic process"/>
    <property type="evidence" value="ECO:0007669"/>
    <property type="project" value="TreeGrafter"/>
</dbReference>
<dbReference type="AlphaFoldDB" id="A0A4Q7US95"/>
<dbReference type="PANTHER" id="PTHR43433">
    <property type="entry name" value="HYDROLASE, ALPHA/BETA FOLD FAMILY PROTEIN"/>
    <property type="match status" value="1"/>
</dbReference>
<keyword evidence="3" id="KW-1185">Reference proteome</keyword>
<evidence type="ECO:0000313" key="2">
    <source>
        <dbReference type="EMBL" id="RZT83834.1"/>
    </source>
</evidence>
<comment type="caution">
    <text evidence="2">The sequence shown here is derived from an EMBL/GenBank/DDBJ whole genome shotgun (WGS) entry which is preliminary data.</text>
</comment>
<dbReference type="SUPFAM" id="SSF53474">
    <property type="entry name" value="alpha/beta-Hydrolases"/>
    <property type="match status" value="1"/>
</dbReference>
<evidence type="ECO:0000313" key="3">
    <source>
        <dbReference type="Proteomes" id="UP000291591"/>
    </source>
</evidence>
<reference evidence="2 3" key="1">
    <citation type="submission" date="2019-02" db="EMBL/GenBank/DDBJ databases">
        <title>Sequencing the genomes of 1000 actinobacteria strains.</title>
        <authorList>
            <person name="Klenk H.-P."/>
        </authorList>
    </citation>
    <scope>NUCLEOTIDE SEQUENCE [LARGE SCALE GENOMIC DNA]</scope>
    <source>
        <strain evidence="2 3">DSM 45779</strain>
    </source>
</reference>